<sequence>MVSGDGTWKTRGHSSLVGVCTVIGAESGKVIDIDVTSSYCKSCEVSNKLYSDKSKSSYQQWQSHHANSCQKKHFGSEGKMEIEGIKKLFRRSVVERGVRYLSYIGDGDASTFKDVCEDKPYGINTTIEKAECVGHVQKRMGTRLRRLKKDMKRKIKFLKKVLEVGGSLIVQIEPAIVGFCSVNQLCSKMFQKFHLDLLTRHHL</sequence>
<name>A0A4Y2MBT7_ARAVE</name>
<dbReference type="Proteomes" id="UP000499080">
    <property type="component" value="Unassembled WGS sequence"/>
</dbReference>
<dbReference type="OrthoDB" id="421276at2759"/>
<dbReference type="InterPro" id="IPR049012">
    <property type="entry name" value="Mutator_transp_dom"/>
</dbReference>
<gene>
    <name evidence="2" type="ORF">AVEN_71593_1</name>
</gene>
<reference evidence="2 3" key="1">
    <citation type="journal article" date="2019" name="Sci. Rep.">
        <title>Orb-weaving spider Araneus ventricosus genome elucidates the spidroin gene catalogue.</title>
        <authorList>
            <person name="Kono N."/>
            <person name="Nakamura H."/>
            <person name="Ohtoshi R."/>
            <person name="Moran D.A.P."/>
            <person name="Shinohara A."/>
            <person name="Yoshida Y."/>
            <person name="Fujiwara M."/>
            <person name="Mori M."/>
            <person name="Tomita M."/>
            <person name="Arakawa K."/>
        </authorList>
    </citation>
    <scope>NUCLEOTIDE SEQUENCE [LARGE SCALE GENOMIC DNA]</scope>
</reference>
<feature type="domain" description="Mutator-like transposase" evidence="1">
    <location>
        <begin position="2"/>
        <end position="162"/>
    </location>
</feature>
<accession>A0A4Y2MBT7</accession>
<evidence type="ECO:0000259" key="1">
    <source>
        <dbReference type="Pfam" id="PF20700"/>
    </source>
</evidence>
<dbReference type="Pfam" id="PF20700">
    <property type="entry name" value="Mutator"/>
    <property type="match status" value="1"/>
</dbReference>
<evidence type="ECO:0000313" key="3">
    <source>
        <dbReference type="Proteomes" id="UP000499080"/>
    </source>
</evidence>
<proteinExistence type="predicted"/>
<organism evidence="2 3">
    <name type="scientific">Araneus ventricosus</name>
    <name type="common">Orbweaver spider</name>
    <name type="synonym">Epeira ventricosa</name>
    <dbReference type="NCBI Taxonomy" id="182803"/>
    <lineage>
        <taxon>Eukaryota</taxon>
        <taxon>Metazoa</taxon>
        <taxon>Ecdysozoa</taxon>
        <taxon>Arthropoda</taxon>
        <taxon>Chelicerata</taxon>
        <taxon>Arachnida</taxon>
        <taxon>Araneae</taxon>
        <taxon>Araneomorphae</taxon>
        <taxon>Entelegynae</taxon>
        <taxon>Araneoidea</taxon>
        <taxon>Araneidae</taxon>
        <taxon>Araneus</taxon>
    </lineage>
</organism>
<evidence type="ECO:0000313" key="2">
    <source>
        <dbReference type="EMBL" id="GBN23147.1"/>
    </source>
</evidence>
<dbReference type="AlphaFoldDB" id="A0A4Y2MBT7"/>
<protein>
    <recommendedName>
        <fullName evidence="1">Mutator-like transposase domain-containing protein</fullName>
    </recommendedName>
</protein>
<keyword evidence="3" id="KW-1185">Reference proteome</keyword>
<dbReference type="EMBL" id="BGPR01006959">
    <property type="protein sequence ID" value="GBN23147.1"/>
    <property type="molecule type" value="Genomic_DNA"/>
</dbReference>
<comment type="caution">
    <text evidence="2">The sequence shown here is derived from an EMBL/GenBank/DDBJ whole genome shotgun (WGS) entry which is preliminary data.</text>
</comment>